<keyword evidence="13" id="KW-0393">Immunoglobulin domain</keyword>
<evidence type="ECO:0000313" key="18">
    <source>
        <dbReference type="RefSeq" id="XP_030049472.1"/>
    </source>
</evidence>
<evidence type="ECO:0000256" key="3">
    <source>
        <dbReference type="ARBA" id="ARBA00022473"/>
    </source>
</evidence>
<evidence type="ECO:0000256" key="4">
    <source>
        <dbReference type="ARBA" id="ARBA00022553"/>
    </source>
</evidence>
<dbReference type="GO" id="GO:0043931">
    <property type="term" value="P:ossification involved in bone maturation"/>
    <property type="evidence" value="ECO:0007669"/>
    <property type="project" value="TreeGrafter"/>
</dbReference>
<dbReference type="GO" id="GO:0045499">
    <property type="term" value="F:chemorepellent activity"/>
    <property type="evidence" value="ECO:0007669"/>
    <property type="project" value="TreeGrafter"/>
</dbReference>
<evidence type="ECO:0000256" key="15">
    <source>
        <dbReference type="SAM" id="SignalP"/>
    </source>
</evidence>
<keyword evidence="9" id="KW-1133">Transmembrane helix</keyword>
<dbReference type="InterPro" id="IPR027231">
    <property type="entry name" value="Semaphorin"/>
</dbReference>
<organism evidence="17 18">
    <name type="scientific">Microcaecilia unicolor</name>
    <dbReference type="NCBI Taxonomy" id="1415580"/>
    <lineage>
        <taxon>Eukaryota</taxon>
        <taxon>Metazoa</taxon>
        <taxon>Chordata</taxon>
        <taxon>Craniata</taxon>
        <taxon>Vertebrata</taxon>
        <taxon>Euteleostomi</taxon>
        <taxon>Amphibia</taxon>
        <taxon>Gymnophiona</taxon>
        <taxon>Siphonopidae</taxon>
        <taxon>Microcaecilia</taxon>
    </lineage>
</organism>
<dbReference type="SUPFAM" id="SSF101912">
    <property type="entry name" value="Sema domain"/>
    <property type="match status" value="1"/>
</dbReference>
<feature type="signal peptide" evidence="15">
    <location>
        <begin position="1"/>
        <end position="18"/>
    </location>
</feature>
<feature type="domain" description="Sema" evidence="16">
    <location>
        <begin position="24"/>
        <end position="493"/>
    </location>
</feature>
<dbReference type="SMART" id="SM00423">
    <property type="entry name" value="PSI"/>
    <property type="match status" value="1"/>
</dbReference>
<dbReference type="GO" id="GO:0000122">
    <property type="term" value="P:negative regulation of transcription by RNA polymerase II"/>
    <property type="evidence" value="ECO:0007669"/>
    <property type="project" value="TreeGrafter"/>
</dbReference>
<dbReference type="Pfam" id="PF01437">
    <property type="entry name" value="PSI"/>
    <property type="match status" value="1"/>
</dbReference>
<dbReference type="SUPFAM" id="SSF103575">
    <property type="entry name" value="Plexin repeat"/>
    <property type="match status" value="1"/>
</dbReference>
<dbReference type="GO" id="GO:0030215">
    <property type="term" value="F:semaphorin receptor binding"/>
    <property type="evidence" value="ECO:0007669"/>
    <property type="project" value="InterPro"/>
</dbReference>
<keyword evidence="5" id="KW-0812">Transmembrane</keyword>
<keyword evidence="11" id="KW-1015">Disulfide bond</keyword>
<dbReference type="InterPro" id="IPR002165">
    <property type="entry name" value="Plexin_repeat"/>
</dbReference>
<dbReference type="InterPro" id="IPR001627">
    <property type="entry name" value="Semap_dom"/>
</dbReference>
<sequence length="559" mass="63839">MTLNILYLALDLFLRVAAFSLVPRTTWKFSEVNLAYFHAPEVFNYSILLLSEDKKVLYVGAREAIFALNSLNIAEKQNVEYWKASEDQKKECAMKGRSMQTECFNYIRVLQPLNKNALYVCGTNAFRPICHHLNLITFKLEGRDEDGKGRSPFNPMESYTSVMVDGELYSGTSFNFLGSESIIFRQSQQNQLKSELYAQWLNAPSFVSADVIRDNNTKGDDDKVYFFFTEVSVEFEFFGKMMIPRVARVCKGDQGGLKILQNKWTTFLKATLLCRMPEWNYVFNVVNDVFILKSPDLEEPLIYGVFTTNLNNIGVSAVCSYSMSSVEKVFAEGHYMKEVAVEEWYTKWVRDNGEIPKPRPGACINDDDRAKNYKSSLNLPERTVLFAKYHQLMYDLVTPLGKKPQLIKQDVKYTQIVVDRVKAVDSNTYNIMFISTDEGTLHKAISSEHGMHIIEEIKLFPVSEPIQTLLLSSKENQRYIYAGANSGVVQSPVAFCEKYSTCIDCVLARDPYCAWNPHKLICVNILKEKNMEWDLIQKINGDASPCIGKVTRSNIYCAS</sequence>
<dbReference type="GO" id="GO:0005886">
    <property type="term" value="C:plasma membrane"/>
    <property type="evidence" value="ECO:0007669"/>
    <property type="project" value="TreeGrafter"/>
</dbReference>
<dbReference type="PANTHER" id="PTHR11036">
    <property type="entry name" value="SEMAPHORIN"/>
    <property type="match status" value="1"/>
</dbReference>
<dbReference type="GO" id="GO:0005615">
    <property type="term" value="C:extracellular space"/>
    <property type="evidence" value="ECO:0007669"/>
    <property type="project" value="TreeGrafter"/>
</dbReference>
<dbReference type="GO" id="GO:0071526">
    <property type="term" value="P:semaphorin-plexin signaling pathway"/>
    <property type="evidence" value="ECO:0007669"/>
    <property type="project" value="TreeGrafter"/>
</dbReference>
<evidence type="ECO:0000259" key="16">
    <source>
        <dbReference type="PROSITE" id="PS51004"/>
    </source>
</evidence>
<evidence type="ECO:0000256" key="9">
    <source>
        <dbReference type="ARBA" id="ARBA00022989"/>
    </source>
</evidence>
<accession>A0A6P7X1P4</accession>
<dbReference type="GO" id="GO:0030335">
    <property type="term" value="P:positive regulation of cell migration"/>
    <property type="evidence" value="ECO:0007669"/>
    <property type="project" value="TreeGrafter"/>
</dbReference>
<keyword evidence="7" id="KW-0221">Differentiation</keyword>
<dbReference type="AlphaFoldDB" id="A0A6P7X1P4"/>
<dbReference type="PANTHER" id="PTHR11036:SF18">
    <property type="entry name" value="SEMAPHORIN-4D"/>
    <property type="match status" value="1"/>
</dbReference>
<evidence type="ECO:0000256" key="13">
    <source>
        <dbReference type="ARBA" id="ARBA00023319"/>
    </source>
</evidence>
<dbReference type="RefSeq" id="XP_030049472.1">
    <property type="nucleotide sequence ID" value="XM_030193612.1"/>
</dbReference>
<keyword evidence="6 15" id="KW-0732">Signal</keyword>
<dbReference type="Gene3D" id="2.130.10.10">
    <property type="entry name" value="YVTN repeat-like/Quinoprotein amine dehydrogenase"/>
    <property type="match status" value="1"/>
</dbReference>
<evidence type="ECO:0000256" key="10">
    <source>
        <dbReference type="ARBA" id="ARBA00023136"/>
    </source>
</evidence>
<dbReference type="OrthoDB" id="9988752at2759"/>
<proteinExistence type="inferred from homology"/>
<dbReference type="PROSITE" id="PS51004">
    <property type="entry name" value="SEMA"/>
    <property type="match status" value="1"/>
</dbReference>
<evidence type="ECO:0000256" key="1">
    <source>
        <dbReference type="ARBA" id="ARBA00004479"/>
    </source>
</evidence>
<dbReference type="InterPro" id="IPR016201">
    <property type="entry name" value="PSI"/>
</dbReference>
<evidence type="ECO:0000313" key="17">
    <source>
        <dbReference type="Proteomes" id="UP000515156"/>
    </source>
</evidence>
<evidence type="ECO:0000256" key="14">
    <source>
        <dbReference type="PROSITE-ProRule" id="PRU00352"/>
    </source>
</evidence>
<dbReference type="FunFam" id="3.30.1680.10:FF:000013">
    <property type="entry name" value="Semaphorin 4D"/>
    <property type="match status" value="1"/>
</dbReference>
<evidence type="ECO:0000256" key="2">
    <source>
        <dbReference type="ARBA" id="ARBA00009492"/>
    </source>
</evidence>
<keyword evidence="17" id="KW-1185">Reference proteome</keyword>
<dbReference type="SMART" id="SM00630">
    <property type="entry name" value="Sema"/>
    <property type="match status" value="1"/>
</dbReference>
<comment type="similarity">
    <text evidence="2">Belongs to the semaphorin family.</text>
</comment>
<comment type="caution">
    <text evidence="14">Lacks conserved residue(s) required for the propagation of feature annotation.</text>
</comment>
<dbReference type="Pfam" id="PF01403">
    <property type="entry name" value="Sema"/>
    <property type="match status" value="1"/>
</dbReference>
<keyword evidence="10" id="KW-0472">Membrane</keyword>
<dbReference type="InterPro" id="IPR036352">
    <property type="entry name" value="Semap_dom_sf"/>
</dbReference>
<evidence type="ECO:0000256" key="7">
    <source>
        <dbReference type="ARBA" id="ARBA00022782"/>
    </source>
</evidence>
<evidence type="ECO:0000256" key="8">
    <source>
        <dbReference type="ARBA" id="ARBA00022902"/>
    </source>
</evidence>
<evidence type="ECO:0000256" key="11">
    <source>
        <dbReference type="ARBA" id="ARBA00023157"/>
    </source>
</evidence>
<keyword evidence="4" id="KW-0597">Phosphoprotein</keyword>
<comment type="subcellular location">
    <subcellularLocation>
        <location evidence="1">Membrane</location>
        <topology evidence="1">Single-pass type I membrane protein</topology>
    </subcellularLocation>
</comment>
<evidence type="ECO:0000256" key="6">
    <source>
        <dbReference type="ARBA" id="ARBA00022729"/>
    </source>
</evidence>
<reference evidence="18" key="1">
    <citation type="submission" date="2025-08" db="UniProtKB">
        <authorList>
            <consortium name="RefSeq"/>
        </authorList>
    </citation>
    <scope>IDENTIFICATION</scope>
</reference>
<feature type="chain" id="PRO_5027969001" evidence="15">
    <location>
        <begin position="19"/>
        <end position="559"/>
    </location>
</feature>
<protein>
    <submittedName>
        <fullName evidence="18">Semaphorin-4D-like</fullName>
    </submittedName>
</protein>
<keyword evidence="12" id="KW-0325">Glycoprotein</keyword>
<dbReference type="Proteomes" id="UP000515156">
    <property type="component" value="Chromosome 2"/>
</dbReference>
<evidence type="ECO:0000256" key="5">
    <source>
        <dbReference type="ARBA" id="ARBA00022692"/>
    </source>
</evidence>
<keyword evidence="3" id="KW-0217">Developmental protein</keyword>
<dbReference type="GeneID" id="115463258"/>
<dbReference type="FunFam" id="2.130.10.10:FF:000033">
    <property type="entry name" value="Semaphorin 4B"/>
    <property type="match status" value="1"/>
</dbReference>
<dbReference type="KEGG" id="muo:115463258"/>
<keyword evidence="8" id="KW-0524">Neurogenesis</keyword>
<dbReference type="Gene3D" id="3.30.1680.10">
    <property type="entry name" value="ligand-binding face of the semaphorins, domain 2"/>
    <property type="match status" value="1"/>
</dbReference>
<dbReference type="InterPro" id="IPR015943">
    <property type="entry name" value="WD40/YVTN_repeat-like_dom_sf"/>
</dbReference>
<dbReference type="GO" id="GO:0001755">
    <property type="term" value="P:neural crest cell migration"/>
    <property type="evidence" value="ECO:0007669"/>
    <property type="project" value="TreeGrafter"/>
</dbReference>
<dbReference type="GO" id="GO:0007411">
    <property type="term" value="P:axon guidance"/>
    <property type="evidence" value="ECO:0007669"/>
    <property type="project" value="TreeGrafter"/>
</dbReference>
<name>A0A6P7X1P4_9AMPH</name>
<evidence type="ECO:0000256" key="12">
    <source>
        <dbReference type="ARBA" id="ARBA00023180"/>
    </source>
</evidence>
<gene>
    <name evidence="18" type="primary">LOC115463258</name>
</gene>
<dbReference type="InParanoid" id="A0A6P7X1P4"/>